<reference evidence="2" key="1">
    <citation type="journal article" date="2020" name="mSystems">
        <title>Genome- and Community-Level Interaction Insights into Carbon Utilization and Element Cycling Functions of Hydrothermarchaeota in Hydrothermal Sediment.</title>
        <authorList>
            <person name="Zhou Z."/>
            <person name="Liu Y."/>
            <person name="Xu W."/>
            <person name="Pan J."/>
            <person name="Luo Z.H."/>
            <person name="Li M."/>
        </authorList>
    </citation>
    <scope>NUCLEOTIDE SEQUENCE [LARGE SCALE GENOMIC DNA]</scope>
    <source>
        <strain evidence="2">HyVt-369</strain>
    </source>
</reference>
<sequence>MNKVKPVGIWVRVSTEDQSKGESPEHHEKRARFYAESKDWKLKEVYHLEAVSGKSVMEHPETQRRFQDIRNGHVTILSPPEVSIQIPVLQSLRDIR</sequence>
<comment type="caution">
    <text evidence="2">The sequence shown here is derived from an EMBL/GenBank/DDBJ whole genome shotgun (WGS) entry which is preliminary data.</text>
</comment>
<dbReference type="GO" id="GO:0003677">
    <property type="term" value="F:DNA binding"/>
    <property type="evidence" value="ECO:0007669"/>
    <property type="project" value="InterPro"/>
</dbReference>
<dbReference type="SUPFAM" id="SSF53041">
    <property type="entry name" value="Resolvase-like"/>
    <property type="match status" value="1"/>
</dbReference>
<gene>
    <name evidence="2" type="ORF">ENI13_01240</name>
</gene>
<dbReference type="InterPro" id="IPR006119">
    <property type="entry name" value="Resolv_N"/>
</dbReference>
<protein>
    <submittedName>
        <fullName evidence="2">Recombinase family protein</fullName>
    </submittedName>
</protein>
<name>A0A7C1NXU0_UNCC3</name>
<dbReference type="AlphaFoldDB" id="A0A7C1NXU0"/>
<accession>A0A7C1NXU0</accession>
<organism evidence="2">
    <name type="scientific">candidate division CPR3 bacterium</name>
    <dbReference type="NCBI Taxonomy" id="2268181"/>
    <lineage>
        <taxon>Bacteria</taxon>
        <taxon>Bacteria division CPR3</taxon>
    </lineage>
</organism>
<dbReference type="Pfam" id="PF00239">
    <property type="entry name" value="Resolvase"/>
    <property type="match status" value="1"/>
</dbReference>
<dbReference type="EMBL" id="DRHL01000071">
    <property type="protein sequence ID" value="HEB13584.1"/>
    <property type="molecule type" value="Genomic_DNA"/>
</dbReference>
<dbReference type="Proteomes" id="UP000885695">
    <property type="component" value="Unassembled WGS sequence"/>
</dbReference>
<evidence type="ECO:0000259" key="1">
    <source>
        <dbReference type="Pfam" id="PF00239"/>
    </source>
</evidence>
<dbReference type="Gene3D" id="3.40.50.1390">
    <property type="entry name" value="Resolvase, N-terminal catalytic domain"/>
    <property type="match status" value="1"/>
</dbReference>
<feature type="domain" description="Resolvase/invertase-type recombinase catalytic" evidence="1">
    <location>
        <begin position="9"/>
        <end position="76"/>
    </location>
</feature>
<dbReference type="GO" id="GO:0000150">
    <property type="term" value="F:DNA strand exchange activity"/>
    <property type="evidence" value="ECO:0007669"/>
    <property type="project" value="InterPro"/>
</dbReference>
<evidence type="ECO:0000313" key="2">
    <source>
        <dbReference type="EMBL" id="HEB13584.1"/>
    </source>
</evidence>
<proteinExistence type="predicted"/>
<dbReference type="InterPro" id="IPR036162">
    <property type="entry name" value="Resolvase-like_N_sf"/>
</dbReference>